<organism evidence="2 3">
    <name type="scientific">Candidimonas humi</name>
    <dbReference type="NCBI Taxonomy" id="683355"/>
    <lineage>
        <taxon>Bacteria</taxon>
        <taxon>Pseudomonadati</taxon>
        <taxon>Pseudomonadota</taxon>
        <taxon>Betaproteobacteria</taxon>
        <taxon>Burkholderiales</taxon>
        <taxon>Alcaligenaceae</taxon>
        <taxon>Candidimonas</taxon>
    </lineage>
</organism>
<evidence type="ECO:0000313" key="2">
    <source>
        <dbReference type="EMBL" id="MFC4200424.1"/>
    </source>
</evidence>
<reference evidence="3" key="1">
    <citation type="journal article" date="2019" name="Int. J. Syst. Evol. Microbiol.">
        <title>The Global Catalogue of Microorganisms (GCM) 10K type strain sequencing project: providing services to taxonomists for standard genome sequencing and annotation.</title>
        <authorList>
            <consortium name="The Broad Institute Genomics Platform"/>
            <consortium name="The Broad Institute Genome Sequencing Center for Infectious Disease"/>
            <person name="Wu L."/>
            <person name="Ma J."/>
        </authorList>
    </citation>
    <scope>NUCLEOTIDE SEQUENCE [LARGE SCALE GENOMIC DNA]</scope>
    <source>
        <strain evidence="3">LMG 24813</strain>
    </source>
</reference>
<sequence length="297" mass="32197">MRHIQHPGPAQAERTQCVAGMVHTMELDLPAGVPLLAAITRTLESQHADSAVLELQGGKFEPFAYVLPAMSETPAHAVYYSQRYQAPAGSTRIRAGRITYGQREGAPWLHCHAIWTEADGAERCGHVLPDETVLAEPLRVTATLLRGMRFEVAPDAETNFSLFQPRALAAADTRPEIAGNTGEAEAYALQIRPNEDFCTAVESLCAQRGIRRAALRGGVGSLIGATFDDGRTVQPIATELFIEHGMVEPGPDGRPCATVDVTLVDYTGTTSRGRLRRGANPVLVTFELVLQPLEYEN</sequence>
<name>A0ABV8NX96_9BURK</name>
<dbReference type="Proteomes" id="UP001595848">
    <property type="component" value="Unassembled WGS sequence"/>
</dbReference>
<keyword evidence="3" id="KW-1185">Reference proteome</keyword>
<dbReference type="Pfam" id="PF03479">
    <property type="entry name" value="PCC"/>
    <property type="match status" value="1"/>
</dbReference>
<comment type="caution">
    <text evidence="2">The sequence shown here is derived from an EMBL/GenBank/DDBJ whole genome shotgun (WGS) entry which is preliminary data.</text>
</comment>
<dbReference type="RefSeq" id="WP_217964320.1">
    <property type="nucleotide sequence ID" value="NZ_JAHTBN010000003.1"/>
</dbReference>
<proteinExistence type="predicted"/>
<evidence type="ECO:0000259" key="1">
    <source>
        <dbReference type="Pfam" id="PF03479"/>
    </source>
</evidence>
<accession>A0ABV8NX96</accession>
<dbReference type="InterPro" id="IPR005175">
    <property type="entry name" value="PPC_dom"/>
</dbReference>
<feature type="domain" description="PPC" evidence="1">
    <location>
        <begin position="186"/>
        <end position="293"/>
    </location>
</feature>
<gene>
    <name evidence="2" type="ORF">ACFOY1_05615</name>
</gene>
<protein>
    <submittedName>
        <fullName evidence="2">PCC domain-containing protein</fullName>
    </submittedName>
</protein>
<evidence type="ECO:0000313" key="3">
    <source>
        <dbReference type="Proteomes" id="UP001595848"/>
    </source>
</evidence>
<dbReference type="EMBL" id="JBHSBV010000002">
    <property type="protein sequence ID" value="MFC4200424.1"/>
    <property type="molecule type" value="Genomic_DNA"/>
</dbReference>